<dbReference type="CDD" id="cd22343">
    <property type="entry name" value="PDDEXK_lambda_exonuclease-like"/>
    <property type="match status" value="1"/>
</dbReference>
<sequence length="396" mass="45118">MRYINKAALPCLAGTALCNHVAALLYQTAHYSQLELKAVPPVHSCTETEQRWHKPRTMGVKPGLVNKMLILSARPKERRLLEGIKSNLYRGVTSPLPEPATLNVGAVYQDIPADLAPMITTMSISSDVPLVDSMFGKVQEGSVLSYQMPTKEVPRTFPHRDAPPPPQLPLCDYRLGPSNCAFVYTEQQHHHMASLETSLEMAHQIEISTKEQSTCTEWHQLRRPRITSTRFREVCHTKAQTSAENLAKRLLRPCHQTADMRSIVREVNHYQCGFLIHPDAPWMGSSPDGMVYDPKSQPVFGVVEVKCPNVASYVDCPYIVLRDGTPTLRKTHPYFWQIQGQMLISGCEWCDFVVYTQEDMIVERIPRDNEITDIIKERVDYFFFYVYLSTFLCSKE</sequence>
<dbReference type="SUPFAM" id="SSF52980">
    <property type="entry name" value="Restriction endonuclease-like"/>
    <property type="match status" value="1"/>
</dbReference>
<name>A0AA47M2X9_MERPO</name>
<dbReference type="PANTHER" id="PTHR46609">
    <property type="entry name" value="EXONUCLEASE, PHAGE-TYPE/RECB, C-TERMINAL DOMAIN-CONTAINING PROTEIN"/>
    <property type="match status" value="1"/>
</dbReference>
<dbReference type="InterPro" id="IPR019080">
    <property type="entry name" value="YqaJ_viral_recombinase"/>
</dbReference>
<dbReference type="EMBL" id="JAOPHQ010006257">
    <property type="protein sequence ID" value="KAK0132608.1"/>
    <property type="molecule type" value="Genomic_DNA"/>
</dbReference>
<feature type="domain" description="YqaJ viral recombinase" evidence="1">
    <location>
        <begin position="271"/>
        <end position="348"/>
    </location>
</feature>
<evidence type="ECO:0000313" key="3">
    <source>
        <dbReference type="Proteomes" id="UP001174136"/>
    </source>
</evidence>
<reference evidence="2" key="1">
    <citation type="journal article" date="2023" name="Front. Mar. Sci.">
        <title>A new Merluccius polli reference genome to investigate the effects of global change in West African waters.</title>
        <authorList>
            <person name="Mateo J.L."/>
            <person name="Blanco-Fernandez C."/>
            <person name="Garcia-Vazquez E."/>
            <person name="Machado-Schiaffino G."/>
        </authorList>
    </citation>
    <scope>NUCLEOTIDE SEQUENCE</scope>
    <source>
        <strain evidence="2">C29</strain>
        <tissue evidence="2">Fin</tissue>
    </source>
</reference>
<dbReference type="AlphaFoldDB" id="A0AA47M2X9"/>
<evidence type="ECO:0000313" key="2">
    <source>
        <dbReference type="EMBL" id="KAK0132608.1"/>
    </source>
</evidence>
<comment type="caution">
    <text evidence="2">The sequence shown here is derived from an EMBL/GenBank/DDBJ whole genome shotgun (WGS) entry which is preliminary data.</text>
</comment>
<proteinExistence type="predicted"/>
<dbReference type="Pfam" id="PF09588">
    <property type="entry name" value="YqaJ"/>
    <property type="match status" value="1"/>
</dbReference>
<dbReference type="PANTHER" id="PTHR46609:SF7">
    <property type="match status" value="1"/>
</dbReference>
<keyword evidence="3" id="KW-1185">Reference proteome</keyword>
<dbReference type="InterPro" id="IPR011335">
    <property type="entry name" value="Restrct_endonuc-II-like"/>
</dbReference>
<accession>A0AA47M2X9</accession>
<dbReference type="InterPro" id="IPR011604">
    <property type="entry name" value="PDDEXK-like_dom_sf"/>
</dbReference>
<dbReference type="Gene3D" id="3.90.320.10">
    <property type="match status" value="1"/>
</dbReference>
<dbReference type="Proteomes" id="UP001174136">
    <property type="component" value="Unassembled WGS sequence"/>
</dbReference>
<protein>
    <recommendedName>
        <fullName evidence="1">YqaJ viral recombinase domain-containing protein</fullName>
    </recommendedName>
</protein>
<gene>
    <name evidence="2" type="ORF">N1851_032476</name>
</gene>
<dbReference type="GO" id="GO:0006281">
    <property type="term" value="P:DNA repair"/>
    <property type="evidence" value="ECO:0007669"/>
    <property type="project" value="UniProtKB-ARBA"/>
</dbReference>
<dbReference type="InterPro" id="IPR051703">
    <property type="entry name" value="NF-kappa-B_Signaling_Reg"/>
</dbReference>
<organism evidence="2 3">
    <name type="scientific">Merluccius polli</name>
    <name type="common">Benguela hake</name>
    <name type="synonym">Merluccius cadenati</name>
    <dbReference type="NCBI Taxonomy" id="89951"/>
    <lineage>
        <taxon>Eukaryota</taxon>
        <taxon>Metazoa</taxon>
        <taxon>Chordata</taxon>
        <taxon>Craniata</taxon>
        <taxon>Vertebrata</taxon>
        <taxon>Euteleostomi</taxon>
        <taxon>Actinopterygii</taxon>
        <taxon>Neopterygii</taxon>
        <taxon>Teleostei</taxon>
        <taxon>Neoteleostei</taxon>
        <taxon>Acanthomorphata</taxon>
        <taxon>Zeiogadaria</taxon>
        <taxon>Gadariae</taxon>
        <taxon>Gadiformes</taxon>
        <taxon>Gadoidei</taxon>
        <taxon>Merlucciidae</taxon>
        <taxon>Merluccius</taxon>
    </lineage>
</organism>
<evidence type="ECO:0000259" key="1">
    <source>
        <dbReference type="Pfam" id="PF09588"/>
    </source>
</evidence>